<accession>A0AAV7PU36</accession>
<dbReference type="Proteomes" id="UP001066276">
    <property type="component" value="Chromosome 7"/>
</dbReference>
<evidence type="ECO:0000313" key="2">
    <source>
        <dbReference type="Proteomes" id="UP001066276"/>
    </source>
</evidence>
<comment type="caution">
    <text evidence="1">The sequence shown here is derived from an EMBL/GenBank/DDBJ whole genome shotgun (WGS) entry which is preliminary data.</text>
</comment>
<reference evidence="1" key="1">
    <citation type="journal article" date="2022" name="bioRxiv">
        <title>Sequencing and chromosome-scale assembly of the giantPleurodeles waltlgenome.</title>
        <authorList>
            <person name="Brown T."/>
            <person name="Elewa A."/>
            <person name="Iarovenko S."/>
            <person name="Subramanian E."/>
            <person name="Araus A.J."/>
            <person name="Petzold A."/>
            <person name="Susuki M."/>
            <person name="Suzuki K.-i.T."/>
            <person name="Hayashi T."/>
            <person name="Toyoda A."/>
            <person name="Oliveira C."/>
            <person name="Osipova E."/>
            <person name="Leigh N.D."/>
            <person name="Simon A."/>
            <person name="Yun M.H."/>
        </authorList>
    </citation>
    <scope>NUCLEOTIDE SEQUENCE</scope>
    <source>
        <strain evidence="1">20211129_DDA</strain>
        <tissue evidence="1">Liver</tissue>
    </source>
</reference>
<dbReference type="AlphaFoldDB" id="A0AAV7PU36"/>
<proteinExistence type="predicted"/>
<evidence type="ECO:0000313" key="1">
    <source>
        <dbReference type="EMBL" id="KAJ1129238.1"/>
    </source>
</evidence>
<name>A0AAV7PU36_PLEWA</name>
<organism evidence="1 2">
    <name type="scientific">Pleurodeles waltl</name>
    <name type="common">Iberian ribbed newt</name>
    <dbReference type="NCBI Taxonomy" id="8319"/>
    <lineage>
        <taxon>Eukaryota</taxon>
        <taxon>Metazoa</taxon>
        <taxon>Chordata</taxon>
        <taxon>Craniata</taxon>
        <taxon>Vertebrata</taxon>
        <taxon>Euteleostomi</taxon>
        <taxon>Amphibia</taxon>
        <taxon>Batrachia</taxon>
        <taxon>Caudata</taxon>
        <taxon>Salamandroidea</taxon>
        <taxon>Salamandridae</taxon>
        <taxon>Pleurodelinae</taxon>
        <taxon>Pleurodeles</taxon>
    </lineage>
</organism>
<dbReference type="EMBL" id="JANPWB010000011">
    <property type="protein sequence ID" value="KAJ1129238.1"/>
    <property type="molecule type" value="Genomic_DNA"/>
</dbReference>
<keyword evidence="2" id="KW-1185">Reference proteome</keyword>
<gene>
    <name evidence="1" type="ORF">NDU88_007609</name>
</gene>
<sequence length="104" mass="11183">MKRPLPVVSTSPAVLSGAAGPHGDALISEIWAEWVGPLMASEVLTVLAGSLANEQAWGRAVSRRRRLSAILLEVRRRGPQRRASEEALADRGLPRLSDAILLLP</sequence>
<protein>
    <submittedName>
        <fullName evidence="1">Uncharacterized protein</fullName>
    </submittedName>
</protein>